<dbReference type="EMBL" id="VUJU01016410">
    <property type="protein sequence ID" value="KAF0689001.1"/>
    <property type="molecule type" value="Genomic_DNA"/>
</dbReference>
<dbReference type="Proteomes" id="UP000478052">
    <property type="component" value="Unassembled WGS sequence"/>
</dbReference>
<organism evidence="1 2">
    <name type="scientific">Aphis craccivora</name>
    <name type="common">Cowpea aphid</name>
    <dbReference type="NCBI Taxonomy" id="307492"/>
    <lineage>
        <taxon>Eukaryota</taxon>
        <taxon>Metazoa</taxon>
        <taxon>Ecdysozoa</taxon>
        <taxon>Arthropoda</taxon>
        <taxon>Hexapoda</taxon>
        <taxon>Insecta</taxon>
        <taxon>Pterygota</taxon>
        <taxon>Neoptera</taxon>
        <taxon>Paraneoptera</taxon>
        <taxon>Hemiptera</taxon>
        <taxon>Sternorrhyncha</taxon>
        <taxon>Aphidomorpha</taxon>
        <taxon>Aphidoidea</taxon>
        <taxon>Aphididae</taxon>
        <taxon>Aphidini</taxon>
        <taxon>Aphis</taxon>
        <taxon>Aphis</taxon>
    </lineage>
</organism>
<name>A0A6G0VJ60_APHCR</name>
<proteinExistence type="predicted"/>
<dbReference type="AlphaFoldDB" id="A0A6G0VJ60"/>
<sequence>MYMLYSGILVSAILKTAAKRFDNHLFKTATGVADATDLERSLFVSRTILSDLDTQLFIENSIRHGLTQVNKRYARAYNEKT</sequence>
<keyword evidence="2" id="KW-1185">Reference proteome</keyword>
<evidence type="ECO:0000313" key="2">
    <source>
        <dbReference type="Proteomes" id="UP000478052"/>
    </source>
</evidence>
<reference evidence="1 2" key="1">
    <citation type="submission" date="2019-08" db="EMBL/GenBank/DDBJ databases">
        <title>Whole genome of Aphis craccivora.</title>
        <authorList>
            <person name="Voronova N.V."/>
            <person name="Shulinski R.S."/>
            <person name="Bandarenka Y.V."/>
            <person name="Zhorov D.G."/>
            <person name="Warner D."/>
        </authorList>
    </citation>
    <scope>NUCLEOTIDE SEQUENCE [LARGE SCALE GENOMIC DNA]</scope>
    <source>
        <strain evidence="1">180601</strain>
        <tissue evidence="1">Whole Body</tissue>
    </source>
</reference>
<accession>A0A6G0VJ60</accession>
<comment type="caution">
    <text evidence="1">The sequence shown here is derived from an EMBL/GenBank/DDBJ whole genome shotgun (WGS) entry which is preliminary data.</text>
</comment>
<evidence type="ECO:0000313" key="1">
    <source>
        <dbReference type="EMBL" id="KAF0689001.1"/>
    </source>
</evidence>
<protein>
    <submittedName>
        <fullName evidence="1">Uncharacterized protein</fullName>
    </submittedName>
</protein>
<gene>
    <name evidence="1" type="ORF">FWK35_00031155</name>
</gene>